<feature type="transmembrane region" description="Helical" evidence="1">
    <location>
        <begin position="105"/>
        <end position="125"/>
    </location>
</feature>
<keyword evidence="1" id="KW-1133">Transmembrane helix</keyword>
<dbReference type="OMA" id="WGQVSVT"/>
<name>E3LLG9_CAERE</name>
<evidence type="ECO:0000256" key="1">
    <source>
        <dbReference type="SAM" id="Phobius"/>
    </source>
</evidence>
<dbReference type="eggNOG" id="ENOG502RT9X">
    <property type="taxonomic scope" value="Eukaryota"/>
</dbReference>
<proteinExistence type="predicted"/>
<dbReference type="PANTHER" id="PTHR22941">
    <property type="entry name" value="SERPENTINE RECEPTOR"/>
    <property type="match status" value="1"/>
</dbReference>
<dbReference type="PANTHER" id="PTHR22941:SF155">
    <property type="entry name" value="SERPENTINE RECEPTOR, CLASS H"/>
    <property type="match status" value="1"/>
</dbReference>
<dbReference type="Pfam" id="PF10318">
    <property type="entry name" value="7TM_GPCR_Srh"/>
    <property type="match status" value="2"/>
</dbReference>
<dbReference type="HOGENOM" id="CLU_042960_0_2_1"/>
<feature type="transmembrane region" description="Helical" evidence="1">
    <location>
        <begin position="27"/>
        <end position="47"/>
    </location>
</feature>
<evidence type="ECO:0000313" key="2">
    <source>
        <dbReference type="EMBL" id="EFP00229.1"/>
    </source>
</evidence>
<dbReference type="AlphaFoldDB" id="E3LLG9"/>
<dbReference type="STRING" id="31234.E3LLG9"/>
<dbReference type="InterPro" id="IPR053220">
    <property type="entry name" value="Nematode_rcpt-like_serp_H"/>
</dbReference>
<dbReference type="Proteomes" id="UP000008281">
    <property type="component" value="Unassembled WGS sequence"/>
</dbReference>
<organism evidence="3">
    <name type="scientific">Caenorhabditis remanei</name>
    <name type="common">Caenorhabditis vulgaris</name>
    <dbReference type="NCBI Taxonomy" id="31234"/>
    <lineage>
        <taxon>Eukaryota</taxon>
        <taxon>Metazoa</taxon>
        <taxon>Ecdysozoa</taxon>
        <taxon>Nematoda</taxon>
        <taxon>Chromadorea</taxon>
        <taxon>Rhabditida</taxon>
        <taxon>Rhabditina</taxon>
        <taxon>Rhabditomorpha</taxon>
        <taxon>Rhabditoidea</taxon>
        <taxon>Rhabditidae</taxon>
        <taxon>Peloderinae</taxon>
        <taxon>Caenorhabditis</taxon>
    </lineage>
</organism>
<evidence type="ECO:0000313" key="3">
    <source>
        <dbReference type="Proteomes" id="UP000008281"/>
    </source>
</evidence>
<sequence length="376" mass="43234">MEWLDYNESKCRENYTYFGSADYLRNAYHLTAFLTIPLSLFTFYTIIKVTPKRMRSMKIPLLIAHAWSTNLDLMFTVYSAPYIFFPSASGVPLGLLGAVGVGVKWQSYWGQVSVTMMGVNFIMLFENRQSQITTIKLKIKKKRTRLIYFTLNYLFAFIVMLPFYLDNTDQIEMRKIVLARIPCPTIEFFDTKTYVLLKGGEVIPFWSITIGFSFVILQSFFFLFHTIYHLTIISSAKVSEATKNLQKKFLSSVSLQISIPWVAIAFPVAYSMYADKMNYYNQGKTKSGIEMCRVLDQKVQPFDIQIPINKFSLVSAYNNNAMLIMANHGLLSTCCTLFIYKPYRDFVKQVLTGQKEDRRQSITVGTVASRIGSISN</sequence>
<protein>
    <submittedName>
        <fullName evidence="2">CRE-SRH-56 protein</fullName>
    </submittedName>
</protein>
<accession>E3LLG9</accession>
<feature type="transmembrane region" description="Helical" evidence="1">
    <location>
        <begin position="146"/>
        <end position="165"/>
    </location>
</feature>
<keyword evidence="3" id="KW-1185">Reference proteome</keyword>
<keyword evidence="1" id="KW-0472">Membrane</keyword>
<dbReference type="OrthoDB" id="5840362at2759"/>
<feature type="transmembrane region" description="Helical" evidence="1">
    <location>
        <begin position="321"/>
        <end position="340"/>
    </location>
</feature>
<feature type="transmembrane region" description="Helical" evidence="1">
    <location>
        <begin position="203"/>
        <end position="228"/>
    </location>
</feature>
<feature type="transmembrane region" description="Helical" evidence="1">
    <location>
        <begin position="249"/>
        <end position="270"/>
    </location>
</feature>
<keyword evidence="1" id="KW-0812">Transmembrane</keyword>
<dbReference type="InParanoid" id="E3LLG9"/>
<reference evidence="2" key="1">
    <citation type="submission" date="2007-07" db="EMBL/GenBank/DDBJ databases">
        <title>PCAP assembly of the Caenorhabditis remanei genome.</title>
        <authorList>
            <consortium name="The Caenorhabditis remanei Sequencing Consortium"/>
            <person name="Wilson R.K."/>
        </authorList>
    </citation>
    <scope>NUCLEOTIDE SEQUENCE [LARGE SCALE GENOMIC DNA]</scope>
    <source>
        <strain evidence="2">PB4641</strain>
    </source>
</reference>
<dbReference type="FunCoup" id="E3LLG9">
    <property type="interactions" value="3"/>
</dbReference>
<dbReference type="EMBL" id="DS268410">
    <property type="protein sequence ID" value="EFP00229.1"/>
    <property type="molecule type" value="Genomic_DNA"/>
</dbReference>
<dbReference type="InterPro" id="IPR019422">
    <property type="entry name" value="7TM_GPCR_serpentine_rcpt_Srh"/>
</dbReference>
<gene>
    <name evidence="2" type="primary">Cre-srh-56</name>
    <name evidence="2" type="ORF">CRE_18544</name>
</gene>